<evidence type="ECO:0000256" key="3">
    <source>
        <dbReference type="ARBA" id="ARBA00023163"/>
    </source>
</evidence>
<dbReference type="InterPro" id="IPR000524">
    <property type="entry name" value="Tscrpt_reg_HTH_GntR"/>
</dbReference>
<evidence type="ECO:0000256" key="1">
    <source>
        <dbReference type="ARBA" id="ARBA00023015"/>
    </source>
</evidence>
<sequence length="216" mass="25420">MLNYRSLKDHVYEYISNQIREEALKPGERINENRICEALEVSRTPVREALLQLTLDGYIEQLPRRGFMVKSISLSRVHNIYEIIGALEALAATTCIRKERSIDFDQLEQMVVKMDQLIEAQAYEGYYQLQHEFHQMIIEASGNEDLNKMIGNLKKAFIKQAYTGADYDEYQNALRKTNEEHFQILKLMQAKDVIELRSFIQDVHWNSKYAFMEMLE</sequence>
<evidence type="ECO:0000313" key="6">
    <source>
        <dbReference type="Proteomes" id="UP000614200"/>
    </source>
</evidence>
<evidence type="ECO:0000313" key="5">
    <source>
        <dbReference type="EMBL" id="MBF4693754.1"/>
    </source>
</evidence>
<dbReference type="SUPFAM" id="SSF48008">
    <property type="entry name" value="GntR ligand-binding domain-like"/>
    <property type="match status" value="1"/>
</dbReference>
<gene>
    <name evidence="5" type="ORF">ISU02_11505</name>
</gene>
<keyword evidence="6" id="KW-1185">Reference proteome</keyword>
<dbReference type="PROSITE" id="PS50949">
    <property type="entry name" value="HTH_GNTR"/>
    <property type="match status" value="1"/>
</dbReference>
<reference evidence="5 6" key="1">
    <citation type="submission" date="2020-11" db="EMBL/GenBank/DDBJ databases">
        <title>Fusibacter basophilias sp. nov.</title>
        <authorList>
            <person name="Qiu D."/>
        </authorList>
    </citation>
    <scope>NUCLEOTIDE SEQUENCE [LARGE SCALE GENOMIC DNA]</scope>
    <source>
        <strain evidence="5 6">Q10-2</strain>
    </source>
</reference>
<keyword evidence="3" id="KW-0804">Transcription</keyword>
<proteinExistence type="predicted"/>
<accession>A0ABR9ZVV7</accession>
<comment type="caution">
    <text evidence="5">The sequence shown here is derived from an EMBL/GenBank/DDBJ whole genome shotgun (WGS) entry which is preliminary data.</text>
</comment>
<evidence type="ECO:0000259" key="4">
    <source>
        <dbReference type="PROSITE" id="PS50949"/>
    </source>
</evidence>
<dbReference type="InterPro" id="IPR008920">
    <property type="entry name" value="TF_FadR/GntR_C"/>
</dbReference>
<name>A0ABR9ZVV7_9FIRM</name>
<keyword evidence="1" id="KW-0805">Transcription regulation</keyword>
<dbReference type="RefSeq" id="WP_194701991.1">
    <property type="nucleotide sequence ID" value="NZ_JADKNH010000006.1"/>
</dbReference>
<evidence type="ECO:0000256" key="2">
    <source>
        <dbReference type="ARBA" id="ARBA00023125"/>
    </source>
</evidence>
<dbReference type="Gene3D" id="1.20.120.530">
    <property type="entry name" value="GntR ligand-binding domain-like"/>
    <property type="match status" value="1"/>
</dbReference>
<dbReference type="InterPro" id="IPR036388">
    <property type="entry name" value="WH-like_DNA-bd_sf"/>
</dbReference>
<dbReference type="SUPFAM" id="SSF46785">
    <property type="entry name" value="Winged helix' DNA-binding domain"/>
    <property type="match status" value="1"/>
</dbReference>
<dbReference type="EMBL" id="JADKNH010000006">
    <property type="protein sequence ID" value="MBF4693754.1"/>
    <property type="molecule type" value="Genomic_DNA"/>
</dbReference>
<dbReference type="Gene3D" id="1.10.10.10">
    <property type="entry name" value="Winged helix-like DNA-binding domain superfamily/Winged helix DNA-binding domain"/>
    <property type="match status" value="1"/>
</dbReference>
<dbReference type="SMART" id="SM00895">
    <property type="entry name" value="FCD"/>
    <property type="match status" value="1"/>
</dbReference>
<keyword evidence="2" id="KW-0238">DNA-binding</keyword>
<dbReference type="PANTHER" id="PTHR43537:SF24">
    <property type="entry name" value="GLUCONATE OPERON TRANSCRIPTIONAL REPRESSOR"/>
    <property type="match status" value="1"/>
</dbReference>
<dbReference type="CDD" id="cd07377">
    <property type="entry name" value="WHTH_GntR"/>
    <property type="match status" value="1"/>
</dbReference>
<protein>
    <submittedName>
        <fullName evidence="5">GntR family transcriptional regulator</fullName>
    </submittedName>
</protein>
<organism evidence="5 6">
    <name type="scientific">Fusibacter ferrireducens</name>
    <dbReference type="NCBI Taxonomy" id="2785058"/>
    <lineage>
        <taxon>Bacteria</taxon>
        <taxon>Bacillati</taxon>
        <taxon>Bacillota</taxon>
        <taxon>Clostridia</taxon>
        <taxon>Eubacteriales</taxon>
        <taxon>Eubacteriales Family XII. Incertae Sedis</taxon>
        <taxon>Fusibacter</taxon>
    </lineage>
</organism>
<feature type="domain" description="HTH gntR-type" evidence="4">
    <location>
        <begin position="5"/>
        <end position="72"/>
    </location>
</feature>
<dbReference type="SMART" id="SM00345">
    <property type="entry name" value="HTH_GNTR"/>
    <property type="match status" value="1"/>
</dbReference>
<dbReference type="PANTHER" id="PTHR43537">
    <property type="entry name" value="TRANSCRIPTIONAL REGULATOR, GNTR FAMILY"/>
    <property type="match status" value="1"/>
</dbReference>
<dbReference type="InterPro" id="IPR011711">
    <property type="entry name" value="GntR_C"/>
</dbReference>
<dbReference type="Pfam" id="PF07729">
    <property type="entry name" value="FCD"/>
    <property type="match status" value="1"/>
</dbReference>
<dbReference type="Pfam" id="PF00392">
    <property type="entry name" value="GntR"/>
    <property type="match status" value="1"/>
</dbReference>
<dbReference type="Proteomes" id="UP000614200">
    <property type="component" value="Unassembled WGS sequence"/>
</dbReference>
<dbReference type="InterPro" id="IPR036390">
    <property type="entry name" value="WH_DNA-bd_sf"/>
</dbReference>